<proteinExistence type="predicted"/>
<feature type="non-terminal residue" evidence="1">
    <location>
        <position position="1"/>
    </location>
</feature>
<sequence>MDSTAKAAGSVHGGIYKQCAEGIGQATERAATAGGTGQAEGGCPTTSGFVDLLRIGSHQTCITSMFEPGAVTKYVPIGPFGPFFGFHQISISPTGRISTPVHASSSVTDQCCPACLHGTAQKCVCTAAAVDAVTPYDLALPPSQVQYSYAAQLKWLQAD</sequence>
<gene>
    <name evidence="1" type="ORF">HaLaN_10308</name>
</gene>
<reference evidence="1 2" key="1">
    <citation type="submission" date="2020-02" db="EMBL/GenBank/DDBJ databases">
        <title>Draft genome sequence of Haematococcus lacustris strain NIES-144.</title>
        <authorList>
            <person name="Morimoto D."/>
            <person name="Nakagawa S."/>
            <person name="Yoshida T."/>
            <person name="Sawayama S."/>
        </authorList>
    </citation>
    <scope>NUCLEOTIDE SEQUENCE [LARGE SCALE GENOMIC DNA]</scope>
    <source>
        <strain evidence="1 2">NIES-144</strain>
    </source>
</reference>
<dbReference type="EMBL" id="BLLF01000708">
    <property type="protein sequence ID" value="GFH14282.1"/>
    <property type="molecule type" value="Genomic_DNA"/>
</dbReference>
<name>A0A699ZFE8_HAELA</name>
<dbReference type="AlphaFoldDB" id="A0A699ZFE8"/>
<evidence type="ECO:0000313" key="1">
    <source>
        <dbReference type="EMBL" id="GFH14282.1"/>
    </source>
</evidence>
<dbReference type="Proteomes" id="UP000485058">
    <property type="component" value="Unassembled WGS sequence"/>
</dbReference>
<comment type="caution">
    <text evidence="1">The sequence shown here is derived from an EMBL/GenBank/DDBJ whole genome shotgun (WGS) entry which is preliminary data.</text>
</comment>
<feature type="non-terminal residue" evidence="1">
    <location>
        <position position="159"/>
    </location>
</feature>
<accession>A0A699ZFE8</accession>
<protein>
    <submittedName>
        <fullName evidence="1">Uncharacterized protein</fullName>
    </submittedName>
</protein>
<keyword evidence="2" id="KW-1185">Reference proteome</keyword>
<evidence type="ECO:0000313" key="2">
    <source>
        <dbReference type="Proteomes" id="UP000485058"/>
    </source>
</evidence>
<organism evidence="1 2">
    <name type="scientific">Haematococcus lacustris</name>
    <name type="common">Green alga</name>
    <name type="synonym">Haematococcus pluvialis</name>
    <dbReference type="NCBI Taxonomy" id="44745"/>
    <lineage>
        <taxon>Eukaryota</taxon>
        <taxon>Viridiplantae</taxon>
        <taxon>Chlorophyta</taxon>
        <taxon>core chlorophytes</taxon>
        <taxon>Chlorophyceae</taxon>
        <taxon>CS clade</taxon>
        <taxon>Chlamydomonadales</taxon>
        <taxon>Haematococcaceae</taxon>
        <taxon>Haematococcus</taxon>
    </lineage>
</organism>